<dbReference type="Gene3D" id="3.40.50.2000">
    <property type="entry name" value="Glycogen Phosphorylase B"/>
    <property type="match status" value="2"/>
</dbReference>
<dbReference type="SUPFAM" id="SSF53756">
    <property type="entry name" value="UDP-Glycosyltransferase/glycogen phosphorylase"/>
    <property type="match status" value="1"/>
</dbReference>
<protein>
    <submittedName>
        <fullName evidence="3">Glycosyl transferase, group 1 family</fullName>
        <ecNumber evidence="3">2.4.-.-</ecNumber>
    </submittedName>
</protein>
<accession>C4ID74</accession>
<feature type="domain" description="Glycosyltransferase subfamily 4-like N-terminal" evidence="2">
    <location>
        <begin position="15"/>
        <end position="126"/>
    </location>
</feature>
<dbReference type="HOGENOM" id="CLU_009583_0_1_9"/>
<dbReference type="eggNOG" id="COG0438">
    <property type="taxonomic scope" value="Bacteria"/>
</dbReference>
<dbReference type="GO" id="GO:0016757">
    <property type="term" value="F:glycosyltransferase activity"/>
    <property type="evidence" value="ECO:0007669"/>
    <property type="project" value="UniProtKB-KW"/>
</dbReference>
<dbReference type="PANTHER" id="PTHR45947">
    <property type="entry name" value="SULFOQUINOVOSYL TRANSFERASE SQD2"/>
    <property type="match status" value="1"/>
</dbReference>
<feature type="domain" description="Glycosyl transferase family 1" evidence="1">
    <location>
        <begin position="188"/>
        <end position="351"/>
    </location>
</feature>
<dbReference type="InterPro" id="IPR001296">
    <property type="entry name" value="Glyco_trans_1"/>
</dbReference>
<organism evidence="3 4">
    <name type="scientific">Clostridium butyricum E4 str. BoNT E BL5262</name>
    <dbReference type="NCBI Taxonomy" id="632245"/>
    <lineage>
        <taxon>Bacteria</taxon>
        <taxon>Bacillati</taxon>
        <taxon>Bacillota</taxon>
        <taxon>Clostridia</taxon>
        <taxon>Eubacteriales</taxon>
        <taxon>Clostridiaceae</taxon>
        <taxon>Clostridium</taxon>
    </lineage>
</organism>
<dbReference type="AlphaFoldDB" id="C4ID74"/>
<proteinExistence type="predicted"/>
<dbReference type="InterPro" id="IPR050194">
    <property type="entry name" value="Glycosyltransferase_grp1"/>
</dbReference>
<evidence type="ECO:0000313" key="3">
    <source>
        <dbReference type="EMBL" id="EEP55887.1"/>
    </source>
</evidence>
<name>C4ID74_CLOBU</name>
<dbReference type="EC" id="2.4.-.-" evidence="3"/>
<dbReference type="Proteomes" id="UP000003081">
    <property type="component" value="Unassembled WGS sequence"/>
</dbReference>
<dbReference type="EMBL" id="ACOM01000002">
    <property type="protein sequence ID" value="EEP55887.1"/>
    <property type="molecule type" value="Genomic_DNA"/>
</dbReference>
<dbReference type="Pfam" id="PF00534">
    <property type="entry name" value="Glycos_transf_1"/>
    <property type="match status" value="1"/>
</dbReference>
<evidence type="ECO:0000259" key="1">
    <source>
        <dbReference type="Pfam" id="PF00534"/>
    </source>
</evidence>
<sequence length="377" mass="43787">MKKVLFAASTLSHIENFHIPYLKYFKDNDFEIHVIGKENNKMPIPYVNKSISIDFEKNMFSIKNFINAFKICKLVKQENYSVISTHTILASFFTRLGVMMSLKKHPLIINTVHGYLFDENSSLIKKTIMLCAEKFVRPVTDTILVMNSTDYSIAKKYQLYRKNLYSINGMGINSSNFPFCTNQTKTYFRQKYNISENDFILIYVAEFSKRKNQKFLIDSMKKLLNEGYSNIKLYLLGDGILIDEMKSYSKSLSLNNNIIFKGYIKDVSDYYNISDVCVSSSRIEGLPFNIMEAMSTGLPIIASKIKGHIDLVNHNSNGFLYDFNDIDSFCNYVKVLFNDRTLLKNMRNISYELSKNYTLESVYPKITNIIMSEYRNN</sequence>
<keyword evidence="4" id="KW-1185">Reference proteome</keyword>
<evidence type="ECO:0000259" key="2">
    <source>
        <dbReference type="Pfam" id="PF13477"/>
    </source>
</evidence>
<dbReference type="RefSeq" id="WP_003407073.1">
    <property type="nucleotide sequence ID" value="NZ_ACOM01000002.1"/>
</dbReference>
<keyword evidence="3" id="KW-0808">Transferase</keyword>
<dbReference type="PANTHER" id="PTHR45947:SF3">
    <property type="entry name" value="SULFOQUINOVOSYL TRANSFERASE SQD2"/>
    <property type="match status" value="1"/>
</dbReference>
<reference evidence="3 4" key="1">
    <citation type="submission" date="2009-08" db="EMBL/GenBank/DDBJ databases">
        <authorList>
            <person name="Shrivastava S."/>
            <person name="Brinkac L.B."/>
            <person name="Brown J.L."/>
            <person name="Bruce D.B."/>
            <person name="Detter C."/>
            <person name="Green L.D."/>
            <person name="Munk C.A."/>
            <person name="Rogers Y.C."/>
            <person name="Tapia R."/>
            <person name="Sims D.R."/>
            <person name="Smith L.A."/>
            <person name="Smith T.J."/>
            <person name="Sutton G."/>
            <person name="Brettin T."/>
        </authorList>
    </citation>
    <scope>NUCLEOTIDE SEQUENCE [LARGE SCALE GENOMIC DNA]</scope>
    <source>
        <strain evidence="4">E4 str. BoNT E BL5262</strain>
    </source>
</reference>
<dbReference type="InterPro" id="IPR028098">
    <property type="entry name" value="Glyco_trans_4-like_N"/>
</dbReference>
<comment type="caution">
    <text evidence="3">The sequence shown here is derived from an EMBL/GenBank/DDBJ whole genome shotgun (WGS) entry which is preliminary data.</text>
</comment>
<gene>
    <name evidence="3" type="ORF">CLP_3303</name>
</gene>
<evidence type="ECO:0000313" key="4">
    <source>
        <dbReference type="Proteomes" id="UP000003081"/>
    </source>
</evidence>
<keyword evidence="3" id="KW-0328">Glycosyltransferase</keyword>
<dbReference type="Pfam" id="PF13477">
    <property type="entry name" value="Glyco_trans_4_2"/>
    <property type="match status" value="1"/>
</dbReference>